<dbReference type="GO" id="GO:0006508">
    <property type="term" value="P:proteolysis"/>
    <property type="evidence" value="ECO:0007669"/>
    <property type="project" value="UniProtKB-KW"/>
</dbReference>
<dbReference type="GO" id="GO:0004222">
    <property type="term" value="F:metalloendopeptidase activity"/>
    <property type="evidence" value="ECO:0007669"/>
    <property type="project" value="InterPro"/>
</dbReference>
<dbReference type="InterPro" id="IPR006026">
    <property type="entry name" value="Peptidase_Metallo"/>
</dbReference>
<dbReference type="Gene3D" id="3.40.390.10">
    <property type="entry name" value="Collagenase (Catalytic Domain)"/>
    <property type="match status" value="1"/>
</dbReference>
<reference evidence="15" key="1">
    <citation type="submission" date="2020-07" db="EMBL/GenBank/DDBJ databases">
        <title>Clarias magur genome sequencing, assembly and annotation.</title>
        <authorList>
            <person name="Kushwaha B."/>
            <person name="Kumar R."/>
            <person name="Das P."/>
            <person name="Joshi C.G."/>
            <person name="Kumar D."/>
            <person name="Nagpure N.S."/>
            <person name="Pandey M."/>
            <person name="Agarwal S."/>
            <person name="Srivastava S."/>
            <person name="Singh M."/>
            <person name="Sahoo L."/>
            <person name="Jayasankar P."/>
            <person name="Meher P.K."/>
            <person name="Koringa P.G."/>
            <person name="Iquebal M.A."/>
            <person name="Das S.P."/>
            <person name="Bit A."/>
            <person name="Patnaik S."/>
            <person name="Patel N."/>
            <person name="Shah T.M."/>
            <person name="Hinsu A."/>
            <person name="Jena J.K."/>
        </authorList>
    </citation>
    <scope>NUCLEOTIDE SEQUENCE</scope>
    <source>
        <strain evidence="15">CIFAMagur01</strain>
        <tissue evidence="15">Testis</tissue>
    </source>
</reference>
<dbReference type="Pfam" id="PF00045">
    <property type="entry name" value="Hemopexin"/>
    <property type="match status" value="2"/>
</dbReference>
<dbReference type="SUPFAM" id="SSF50923">
    <property type="entry name" value="Hemopexin-like domain"/>
    <property type="match status" value="1"/>
</dbReference>
<dbReference type="PANTHER" id="PTHR10201:SF224">
    <property type="entry name" value="MATRIX METALLOPEPTIDASE 17B"/>
    <property type="match status" value="1"/>
</dbReference>
<gene>
    <name evidence="15" type="ORF">DAT39_020976</name>
</gene>
<feature type="binding site" evidence="10">
    <location>
        <position position="190"/>
    </location>
    <ligand>
        <name>Ca(2+)</name>
        <dbReference type="ChEBI" id="CHEBI:29108"/>
        <label>2</label>
    </ligand>
</feature>
<evidence type="ECO:0000313" key="15">
    <source>
        <dbReference type="EMBL" id="KAF5889324.1"/>
    </source>
</evidence>
<dbReference type="PANTHER" id="PTHR10201">
    <property type="entry name" value="MATRIX METALLOPROTEINASE"/>
    <property type="match status" value="1"/>
</dbReference>
<feature type="binding site" evidence="10">
    <location>
        <position position="200"/>
    </location>
    <ligand>
        <name>Zn(2+)</name>
        <dbReference type="ChEBI" id="CHEBI:29105"/>
        <label>1</label>
    </ligand>
</feature>
<dbReference type="EMBL" id="QNUK01000826">
    <property type="protein sequence ID" value="KAF5889324.1"/>
    <property type="molecule type" value="Genomic_DNA"/>
</dbReference>
<evidence type="ECO:0000256" key="10">
    <source>
        <dbReference type="PIRSR" id="PIRSR621190-2"/>
    </source>
</evidence>
<dbReference type="AlphaFoldDB" id="A0A8J4TDK4"/>
<sequence length="619" mass="68533">MKVLQWTMITLSLCGCKWAVSVPLAPPIALLTLETPPSVSPTVDESERLVDWLMKYGYLPPPDPSTGQLQAWTSVTHALKAMQRFAGLDDTGALDNETLRLMQTPRCSLPDDEGSQIADPDSGTELHGQRVKRAVSSWTQSNINWKLRTYPTSSALSHEIFRSLVFYALKVWAEPTALEFHEVGEPEGADLLIDFLHGPHDDGYPFDGVGGAVGHAFFPSDPKRAGEVHLDAEEEWAFRQPASEGTDVFTVLVHELGHALGLSHSSARGSVMRPYYQGPLGDALHFSLGSPDREQISALYGKKSDDVQTDGHAPEAELKHQHRATHRLTHRNRHTHSHLDSPSVDRCNTNFDAVAKIRGETFFFKGPSMWRVRRGVLVSRRAVSVRKLWAALPTSLPRLRAVLERHEDHAIIFISDSQFWLFKDLILQDGFPQPLSALDPAGSDLQKQGVHWDADKGVVWGPGGNQGETGPVWAELIDGGVNGIITENNGSLLLFKGAHYWKFAHPGSAPEEGFPRAVASDWLNCPDPSPDHSGDISMTSDFGQQELQDKKEEGALEQIRRRDKSTTRHAENPQRCPCSNSAPSANTNLHFLMINLLVYTLTYPLSVSVFTTHSHPVRL</sequence>
<accession>A0A8J4TDK4</accession>
<comment type="similarity">
    <text evidence="1">Belongs to the peptidase M10A family.</text>
</comment>
<evidence type="ECO:0000256" key="4">
    <source>
        <dbReference type="ARBA" id="ARBA00022801"/>
    </source>
</evidence>
<feature type="binding site" evidence="10">
    <location>
        <position position="272"/>
    </location>
    <ligand>
        <name>Zn(2+)</name>
        <dbReference type="ChEBI" id="CHEBI:29105"/>
        <label>2</label>
        <note>catalytic</note>
    </ligand>
</feature>
<dbReference type="Pfam" id="PF00413">
    <property type="entry name" value="Peptidase_M10"/>
    <property type="match status" value="1"/>
</dbReference>
<dbReference type="GO" id="GO:0005615">
    <property type="term" value="C:extracellular space"/>
    <property type="evidence" value="ECO:0007669"/>
    <property type="project" value="TreeGrafter"/>
</dbReference>
<comment type="cofactor">
    <cofactor evidence="10">
        <name>Ca(2+)</name>
        <dbReference type="ChEBI" id="CHEBI:29108"/>
    </cofactor>
    <text evidence="10">Can bind about 5 Ca(2+) ions per subunit.</text>
</comment>
<dbReference type="GO" id="GO:0031012">
    <property type="term" value="C:extracellular matrix"/>
    <property type="evidence" value="ECO:0007669"/>
    <property type="project" value="InterPro"/>
</dbReference>
<comment type="cofactor">
    <cofactor evidence="10">
        <name>Zn(2+)</name>
        <dbReference type="ChEBI" id="CHEBI:29105"/>
    </cofactor>
    <text evidence="10">Binds 2 Zn(2+) ions per subunit.</text>
</comment>
<feature type="signal peptide" evidence="13">
    <location>
        <begin position="1"/>
        <end position="19"/>
    </location>
</feature>
<feature type="binding site" evidence="10">
    <location>
        <position position="352"/>
    </location>
    <ligand>
        <name>Ca(2+)</name>
        <dbReference type="ChEBI" id="CHEBI:29108"/>
        <label>4</label>
    </ligand>
</feature>
<dbReference type="PRINTS" id="PR00138">
    <property type="entry name" value="MATRIXIN"/>
</dbReference>
<feature type="region of interest" description="Disordered" evidence="12">
    <location>
        <begin position="105"/>
        <end position="126"/>
    </location>
</feature>
<feature type="repeat" description="Hemopexin" evidence="11">
    <location>
        <begin position="344"/>
        <end position="392"/>
    </location>
</feature>
<dbReference type="FunFam" id="3.40.390.10:FF:000070">
    <property type="entry name" value="Matrix metallopeptidase 25b"/>
    <property type="match status" value="1"/>
</dbReference>
<feature type="binding site" evidence="10">
    <location>
        <position position="215"/>
    </location>
    <ligand>
        <name>Zn(2+)</name>
        <dbReference type="ChEBI" id="CHEBI:29105"/>
        <label>1</label>
    </ligand>
</feature>
<dbReference type="SMART" id="SM00235">
    <property type="entry name" value="ZnMc"/>
    <property type="match status" value="1"/>
</dbReference>
<evidence type="ECO:0000313" key="16">
    <source>
        <dbReference type="Proteomes" id="UP000727407"/>
    </source>
</evidence>
<evidence type="ECO:0000256" key="3">
    <source>
        <dbReference type="ARBA" id="ARBA00022723"/>
    </source>
</evidence>
<dbReference type="Proteomes" id="UP000727407">
    <property type="component" value="Unassembled WGS sequence"/>
</dbReference>
<dbReference type="PROSITE" id="PS51642">
    <property type="entry name" value="HEMOPEXIN_2"/>
    <property type="match status" value="2"/>
</dbReference>
<dbReference type="PIRSF" id="PIRSF001191">
    <property type="entry name" value="Peptidase_M10A_matrix"/>
    <property type="match status" value="1"/>
</dbReference>
<feature type="repeat" description="Hemopexin" evidence="11">
    <location>
        <begin position="478"/>
        <end position="525"/>
    </location>
</feature>
<dbReference type="InterPro" id="IPR036375">
    <property type="entry name" value="Hemopexin-like_dom_sf"/>
</dbReference>
<feature type="binding site" evidence="10">
    <location>
        <position position="208"/>
    </location>
    <ligand>
        <name>Ca(2+)</name>
        <dbReference type="ChEBI" id="CHEBI:29108"/>
        <label>3</label>
    </ligand>
</feature>
<feature type="region of interest" description="Disordered" evidence="12">
    <location>
        <begin position="316"/>
        <end position="342"/>
    </location>
</feature>
<dbReference type="InterPro" id="IPR002477">
    <property type="entry name" value="Peptidoglycan-bd-like"/>
</dbReference>
<feature type="domain" description="Peptidase metallopeptidase" evidence="14">
    <location>
        <begin position="134"/>
        <end position="302"/>
    </location>
</feature>
<evidence type="ECO:0000256" key="12">
    <source>
        <dbReference type="SAM" id="MobiDB-lite"/>
    </source>
</evidence>
<dbReference type="InterPro" id="IPR001818">
    <property type="entry name" value="Pept_M10_metallopeptidase"/>
</dbReference>
<dbReference type="SMART" id="SM00120">
    <property type="entry name" value="HX"/>
    <property type="match status" value="3"/>
</dbReference>
<comment type="caution">
    <text evidence="15">The sequence shown here is derived from an EMBL/GenBank/DDBJ whole genome shotgun (WGS) entry which is preliminary data.</text>
</comment>
<name>A0A8J4TDK4_CLAMG</name>
<evidence type="ECO:0000259" key="14">
    <source>
        <dbReference type="SMART" id="SM00235"/>
    </source>
</evidence>
<evidence type="ECO:0000256" key="13">
    <source>
        <dbReference type="SAM" id="SignalP"/>
    </source>
</evidence>
<dbReference type="Pfam" id="PF01471">
    <property type="entry name" value="PG_binding_1"/>
    <property type="match status" value="1"/>
</dbReference>
<evidence type="ECO:0000256" key="8">
    <source>
        <dbReference type="PIRSR" id="PIRSR001191-1"/>
    </source>
</evidence>
<keyword evidence="5 9" id="KW-0862">Zinc</keyword>
<feature type="binding site" evidence="9">
    <location>
        <position position="254"/>
    </location>
    <ligand>
        <name>Zn(2+)</name>
        <dbReference type="ChEBI" id="CHEBI:29105"/>
        <label>2</label>
        <note>catalytic</note>
    </ligand>
</feature>
<dbReference type="SUPFAM" id="SSF47090">
    <property type="entry name" value="PGBD-like"/>
    <property type="match status" value="1"/>
</dbReference>
<feature type="region of interest" description="Disordered" evidence="12">
    <location>
        <begin position="546"/>
        <end position="581"/>
    </location>
</feature>
<dbReference type="CDD" id="cd04278">
    <property type="entry name" value="ZnMc_MMP"/>
    <property type="match status" value="1"/>
</dbReference>
<feature type="binding site" evidence="10">
    <location>
        <position position="202"/>
    </location>
    <ligand>
        <name>Zn(2+)</name>
        <dbReference type="ChEBI" id="CHEBI:29105"/>
        <label>1</label>
    </ligand>
</feature>
<dbReference type="InterPro" id="IPR036365">
    <property type="entry name" value="PGBD-like_sf"/>
</dbReference>
<dbReference type="Gene3D" id="2.110.10.10">
    <property type="entry name" value="Hemopexin-like domain"/>
    <property type="match status" value="1"/>
</dbReference>
<evidence type="ECO:0000256" key="2">
    <source>
        <dbReference type="ARBA" id="ARBA00022670"/>
    </source>
</evidence>
<dbReference type="OrthoDB" id="406838at2759"/>
<dbReference type="GO" id="GO:0008270">
    <property type="term" value="F:zinc ion binding"/>
    <property type="evidence" value="ECO:0007669"/>
    <property type="project" value="InterPro"/>
</dbReference>
<feature type="binding site" evidence="10">
    <location>
        <position position="231"/>
    </location>
    <ligand>
        <name>Ca(2+)</name>
        <dbReference type="ChEBI" id="CHEBI:29108"/>
        <label>3</label>
    </ligand>
</feature>
<evidence type="ECO:0000256" key="5">
    <source>
        <dbReference type="ARBA" id="ARBA00022833"/>
    </source>
</evidence>
<feature type="binding site" evidence="9">
    <location>
        <position position="258"/>
    </location>
    <ligand>
        <name>Zn(2+)</name>
        <dbReference type="ChEBI" id="CHEBI:29105"/>
        <label>2</label>
        <note>catalytic</note>
    </ligand>
</feature>
<keyword evidence="3 9" id="KW-0479">Metal-binding</keyword>
<dbReference type="InterPro" id="IPR024079">
    <property type="entry name" value="MetalloPept_cat_dom_sf"/>
</dbReference>
<evidence type="ECO:0000256" key="1">
    <source>
        <dbReference type="ARBA" id="ARBA00010370"/>
    </source>
</evidence>
<protein>
    <submittedName>
        <fullName evidence="15">Matrix metalloproteinase-17-like</fullName>
    </submittedName>
</protein>
<dbReference type="GO" id="GO:0030574">
    <property type="term" value="P:collagen catabolic process"/>
    <property type="evidence" value="ECO:0007669"/>
    <property type="project" value="TreeGrafter"/>
</dbReference>
<organism evidence="15 16">
    <name type="scientific">Clarias magur</name>
    <name type="common">Asian catfish</name>
    <name type="synonym">Macropteronotus magur</name>
    <dbReference type="NCBI Taxonomy" id="1594786"/>
    <lineage>
        <taxon>Eukaryota</taxon>
        <taxon>Metazoa</taxon>
        <taxon>Chordata</taxon>
        <taxon>Craniata</taxon>
        <taxon>Vertebrata</taxon>
        <taxon>Euteleostomi</taxon>
        <taxon>Actinopterygii</taxon>
        <taxon>Neopterygii</taxon>
        <taxon>Teleostei</taxon>
        <taxon>Ostariophysi</taxon>
        <taxon>Siluriformes</taxon>
        <taxon>Clariidae</taxon>
        <taxon>Clarias</taxon>
    </lineage>
</organism>
<keyword evidence="7" id="KW-0482">Metalloprotease</keyword>
<dbReference type="SUPFAM" id="SSF55486">
    <property type="entry name" value="Metalloproteases ('zincins'), catalytic domain"/>
    <property type="match status" value="1"/>
</dbReference>
<dbReference type="GO" id="GO:0030198">
    <property type="term" value="P:extracellular matrix organization"/>
    <property type="evidence" value="ECO:0007669"/>
    <property type="project" value="TreeGrafter"/>
</dbReference>
<evidence type="ECO:0000256" key="7">
    <source>
        <dbReference type="ARBA" id="ARBA00023049"/>
    </source>
</evidence>
<evidence type="ECO:0000256" key="11">
    <source>
        <dbReference type="PROSITE-ProRule" id="PRU01011"/>
    </source>
</evidence>
<evidence type="ECO:0000256" key="9">
    <source>
        <dbReference type="PIRSR" id="PIRSR001191-2"/>
    </source>
</evidence>
<feature type="binding site" evidence="10">
    <location>
        <position position="234"/>
    </location>
    <ligand>
        <name>Ca(2+)</name>
        <dbReference type="ChEBI" id="CHEBI:29108"/>
        <label>1</label>
    </ligand>
</feature>
<feature type="active site" evidence="8">
    <location>
        <position position="255"/>
    </location>
</feature>
<feature type="binding site" description="in inhibited form" evidence="10">
    <location>
        <position position="107"/>
    </location>
    <ligand>
        <name>Zn(2+)</name>
        <dbReference type="ChEBI" id="CHEBI:29105"/>
        <label>2</label>
        <note>catalytic</note>
    </ligand>
</feature>
<dbReference type="InterPro" id="IPR018487">
    <property type="entry name" value="Hemopexin-like_repeat"/>
</dbReference>
<feature type="compositionally biased region" description="Basic residues" evidence="12">
    <location>
        <begin position="320"/>
        <end position="336"/>
    </location>
</feature>
<dbReference type="InterPro" id="IPR021190">
    <property type="entry name" value="Pept_M10A"/>
</dbReference>
<keyword evidence="13" id="KW-0732">Signal</keyword>
<dbReference type="InterPro" id="IPR033739">
    <property type="entry name" value="M10A_MMP"/>
</dbReference>
<feature type="binding site" evidence="10">
    <location>
        <position position="229"/>
    </location>
    <ligand>
        <name>Zn(2+)</name>
        <dbReference type="ChEBI" id="CHEBI:29105"/>
        <label>1</label>
    </ligand>
</feature>
<proteinExistence type="inferred from homology"/>
<keyword evidence="16" id="KW-1185">Reference proteome</keyword>
<feature type="binding site" evidence="10">
    <location>
        <position position="234"/>
    </location>
    <ligand>
        <name>Ca(2+)</name>
        <dbReference type="ChEBI" id="CHEBI:29108"/>
        <label>3</label>
    </ligand>
</feature>
<feature type="compositionally biased region" description="Basic and acidic residues" evidence="12">
    <location>
        <begin position="547"/>
        <end position="572"/>
    </location>
</feature>
<keyword evidence="6 10" id="KW-0106">Calcium</keyword>
<keyword evidence="2" id="KW-0645">Protease</keyword>
<dbReference type="PROSITE" id="PS51257">
    <property type="entry name" value="PROKAR_LIPOPROTEIN"/>
    <property type="match status" value="1"/>
</dbReference>
<feature type="chain" id="PRO_5035301861" evidence="13">
    <location>
        <begin position="20"/>
        <end position="619"/>
    </location>
</feature>
<keyword evidence="4" id="KW-0378">Hydrolase</keyword>
<evidence type="ECO:0000256" key="6">
    <source>
        <dbReference type="ARBA" id="ARBA00022837"/>
    </source>
</evidence>
<feature type="binding site" evidence="9">
    <location>
        <position position="264"/>
    </location>
    <ligand>
        <name>Zn(2+)</name>
        <dbReference type="ChEBI" id="CHEBI:29105"/>
        <label>2</label>
        <note>catalytic</note>
    </ligand>
</feature>
<feature type="binding site" evidence="10">
    <location>
        <position position="207"/>
    </location>
    <ligand>
        <name>Ca(2+)</name>
        <dbReference type="ChEBI" id="CHEBI:29108"/>
        <label>3</label>
    </ligand>
</feature>